<keyword evidence="3" id="KW-1185">Reference proteome</keyword>
<dbReference type="KEGG" id="hch:HCH_01452"/>
<dbReference type="HOGENOM" id="CLU_170093_0_0_6"/>
<dbReference type="Pfam" id="PF24693">
    <property type="entry name" value="DUF7660"/>
    <property type="match status" value="1"/>
</dbReference>
<evidence type="ECO:0000313" key="3">
    <source>
        <dbReference type="Proteomes" id="UP000000238"/>
    </source>
</evidence>
<name>Q2SM12_HAHCH</name>
<evidence type="ECO:0000313" key="2">
    <source>
        <dbReference type="EMBL" id="ABC28312.1"/>
    </source>
</evidence>
<proteinExistence type="predicted"/>
<sequence>MSKVRMKELHEIIDEVKDEKSFLDFAKALMKDREVHEGAPVDEVGFAGDWANNDISGFLESAIAWVEDSDFGVRQDAELKSNKWKQFAVFLYCGKIYE</sequence>
<dbReference type="EMBL" id="CP000155">
    <property type="protein sequence ID" value="ABC28312.1"/>
    <property type="molecule type" value="Genomic_DNA"/>
</dbReference>
<dbReference type="eggNOG" id="ENOG50337J2">
    <property type="taxonomic scope" value="Bacteria"/>
</dbReference>
<dbReference type="AlphaFoldDB" id="Q2SM12"/>
<reference evidence="2 3" key="1">
    <citation type="journal article" date="2005" name="Nucleic Acids Res.">
        <title>Genomic blueprint of Hahella chejuensis, a marine microbe producing an algicidal agent.</title>
        <authorList>
            <person name="Jeong H."/>
            <person name="Yim J.H."/>
            <person name="Lee C."/>
            <person name="Choi S.-H."/>
            <person name="Park Y.K."/>
            <person name="Yoon S.H."/>
            <person name="Hur C.-G."/>
            <person name="Kang H.-Y."/>
            <person name="Kim D."/>
            <person name="Lee H.H."/>
            <person name="Park K.H."/>
            <person name="Park S.-H."/>
            <person name="Park H.-S."/>
            <person name="Lee H.K."/>
            <person name="Oh T.K."/>
            <person name="Kim J.F."/>
        </authorList>
    </citation>
    <scope>NUCLEOTIDE SEQUENCE [LARGE SCALE GENOMIC DNA]</scope>
    <source>
        <strain evidence="2 3">KCTC 2396</strain>
    </source>
</reference>
<gene>
    <name evidence="2" type="ordered locus">HCH_01452</name>
</gene>
<accession>Q2SM12</accession>
<dbReference type="Proteomes" id="UP000000238">
    <property type="component" value="Chromosome"/>
</dbReference>
<dbReference type="STRING" id="349521.HCH_01452"/>
<dbReference type="InterPro" id="IPR056077">
    <property type="entry name" value="DUF7660"/>
</dbReference>
<organism evidence="2 3">
    <name type="scientific">Hahella chejuensis (strain KCTC 2396)</name>
    <dbReference type="NCBI Taxonomy" id="349521"/>
    <lineage>
        <taxon>Bacteria</taxon>
        <taxon>Pseudomonadati</taxon>
        <taxon>Pseudomonadota</taxon>
        <taxon>Gammaproteobacteria</taxon>
        <taxon>Oceanospirillales</taxon>
        <taxon>Hahellaceae</taxon>
        <taxon>Hahella</taxon>
    </lineage>
</organism>
<protein>
    <recommendedName>
        <fullName evidence="1">DUF7660 domain-containing protein</fullName>
    </recommendedName>
</protein>
<feature type="domain" description="DUF7660" evidence="1">
    <location>
        <begin position="20"/>
        <end position="98"/>
    </location>
</feature>
<evidence type="ECO:0000259" key="1">
    <source>
        <dbReference type="Pfam" id="PF24693"/>
    </source>
</evidence>